<evidence type="ECO:0000313" key="2">
    <source>
        <dbReference type="EMBL" id="OXA54866.1"/>
    </source>
</evidence>
<feature type="transmembrane region" description="Helical" evidence="1">
    <location>
        <begin position="106"/>
        <end position="129"/>
    </location>
</feature>
<evidence type="ECO:0000313" key="3">
    <source>
        <dbReference type="Proteomes" id="UP000198287"/>
    </source>
</evidence>
<accession>A0A226EDW7</accession>
<dbReference type="Pfam" id="PF15860">
    <property type="entry name" value="DUF4728"/>
    <property type="match status" value="1"/>
</dbReference>
<feature type="transmembrane region" description="Helical" evidence="1">
    <location>
        <begin position="24"/>
        <end position="49"/>
    </location>
</feature>
<proteinExistence type="predicted"/>
<reference evidence="2 3" key="1">
    <citation type="submission" date="2015-12" db="EMBL/GenBank/DDBJ databases">
        <title>The genome of Folsomia candida.</title>
        <authorList>
            <person name="Faddeeva A."/>
            <person name="Derks M.F."/>
            <person name="Anvar Y."/>
            <person name="Smit S."/>
            <person name="Van Straalen N."/>
            <person name="Roelofs D."/>
        </authorList>
    </citation>
    <scope>NUCLEOTIDE SEQUENCE [LARGE SCALE GENOMIC DNA]</scope>
    <source>
        <strain evidence="2 3">VU population</strain>
        <tissue evidence="2">Whole body</tissue>
    </source>
</reference>
<feature type="transmembrane region" description="Helical" evidence="1">
    <location>
        <begin position="69"/>
        <end position="94"/>
    </location>
</feature>
<dbReference type="AlphaFoldDB" id="A0A226EDW7"/>
<keyword evidence="3" id="KW-1185">Reference proteome</keyword>
<evidence type="ECO:0000256" key="1">
    <source>
        <dbReference type="SAM" id="Phobius"/>
    </source>
</evidence>
<dbReference type="OrthoDB" id="7457895at2759"/>
<comment type="caution">
    <text evidence="2">The sequence shown here is derived from an EMBL/GenBank/DDBJ whole genome shotgun (WGS) entry which is preliminary data.</text>
</comment>
<feature type="transmembrane region" description="Helical" evidence="1">
    <location>
        <begin position="135"/>
        <end position="158"/>
    </location>
</feature>
<sequence length="220" mass="24776">MIKNSEKMTKTCCFACISVGRRTLIIGILNIICAILSVVLNSMEISHWTKIKYPDPIKEPNFRQTINSYITFSCIQIFIAVVYLILSCLIVDGYRMRKHRFITPWLVWNYVALCLVAAATAYLFLLLAAGGEVGAGFIVLAVSSLILSVQSYFVYVFVDRRTTGSQKMRTEPHREPHPVWFAVWCAGFQTFAGVVRGVVRWFGAVVRGVVRWLGGAVCYC</sequence>
<name>A0A226EDW7_FOLCA</name>
<keyword evidence="1" id="KW-0812">Transmembrane</keyword>
<dbReference type="InterPro" id="IPR031720">
    <property type="entry name" value="DUF4728"/>
</dbReference>
<dbReference type="EMBL" id="LNIX01000005">
    <property type="protein sequence ID" value="OXA54866.1"/>
    <property type="molecule type" value="Genomic_DNA"/>
</dbReference>
<gene>
    <name evidence="2" type="ORF">Fcan01_10761</name>
</gene>
<organism evidence="2 3">
    <name type="scientific">Folsomia candida</name>
    <name type="common">Springtail</name>
    <dbReference type="NCBI Taxonomy" id="158441"/>
    <lineage>
        <taxon>Eukaryota</taxon>
        <taxon>Metazoa</taxon>
        <taxon>Ecdysozoa</taxon>
        <taxon>Arthropoda</taxon>
        <taxon>Hexapoda</taxon>
        <taxon>Collembola</taxon>
        <taxon>Entomobryomorpha</taxon>
        <taxon>Isotomoidea</taxon>
        <taxon>Isotomidae</taxon>
        <taxon>Proisotominae</taxon>
        <taxon>Folsomia</taxon>
    </lineage>
</organism>
<keyword evidence="1" id="KW-1133">Transmembrane helix</keyword>
<keyword evidence="1" id="KW-0472">Membrane</keyword>
<protein>
    <submittedName>
        <fullName evidence="2">Uncharacterized protein</fullName>
    </submittedName>
</protein>
<dbReference type="Proteomes" id="UP000198287">
    <property type="component" value="Unassembled WGS sequence"/>
</dbReference>